<gene>
    <name evidence="14" type="ORF">NliqN6_4637</name>
</gene>
<evidence type="ECO:0000256" key="9">
    <source>
        <dbReference type="ARBA" id="ARBA00023288"/>
    </source>
</evidence>
<proteinExistence type="inferred from homology"/>
<dbReference type="GO" id="GO:0016020">
    <property type="term" value="C:membrane"/>
    <property type="evidence" value="ECO:0007669"/>
    <property type="project" value="UniProtKB-SubCell"/>
</dbReference>
<dbReference type="EMBL" id="BLZA01000030">
    <property type="protein sequence ID" value="GHJ88235.1"/>
    <property type="molecule type" value="Genomic_DNA"/>
</dbReference>
<dbReference type="Proteomes" id="UP000620104">
    <property type="component" value="Unassembled WGS sequence"/>
</dbReference>
<keyword evidence="12" id="KW-0012">Acyltransferase</keyword>
<feature type="transmembrane region" description="Helical" evidence="12">
    <location>
        <begin position="521"/>
        <end position="544"/>
    </location>
</feature>
<evidence type="ECO:0000256" key="4">
    <source>
        <dbReference type="ARBA" id="ARBA00022737"/>
    </source>
</evidence>
<feature type="domain" description="Palmitoyltransferase DHHC" evidence="13">
    <location>
        <begin position="423"/>
        <end position="559"/>
    </location>
</feature>
<keyword evidence="4" id="KW-0677">Repeat</keyword>
<evidence type="ECO:0000256" key="2">
    <source>
        <dbReference type="ARBA" id="ARBA00010104"/>
    </source>
</evidence>
<comment type="domain">
    <text evidence="12">The DHHC domain is required for palmitoyltransferase activity.</text>
</comment>
<evidence type="ECO:0000256" key="6">
    <source>
        <dbReference type="ARBA" id="ARBA00023043"/>
    </source>
</evidence>
<evidence type="ECO:0000256" key="8">
    <source>
        <dbReference type="ARBA" id="ARBA00023139"/>
    </source>
</evidence>
<evidence type="ECO:0000313" key="15">
    <source>
        <dbReference type="Proteomes" id="UP000620104"/>
    </source>
</evidence>
<evidence type="ECO:0000256" key="12">
    <source>
        <dbReference type="RuleBase" id="RU079119"/>
    </source>
</evidence>
<dbReference type="PANTHER" id="PTHR24161">
    <property type="entry name" value="ANK_REP_REGION DOMAIN-CONTAINING PROTEIN-RELATED"/>
    <property type="match status" value="1"/>
</dbReference>
<dbReference type="SMART" id="SM00248">
    <property type="entry name" value="ANK"/>
    <property type="match status" value="5"/>
</dbReference>
<dbReference type="PANTHER" id="PTHR24161:SF85">
    <property type="entry name" value="PALMITOYLTRANSFERASE HIP14"/>
    <property type="match status" value="1"/>
</dbReference>
<feature type="transmembrane region" description="Helical" evidence="12">
    <location>
        <begin position="469"/>
        <end position="491"/>
    </location>
</feature>
<feature type="transmembrane region" description="Helical" evidence="12">
    <location>
        <begin position="309"/>
        <end position="329"/>
    </location>
</feature>
<name>A0A8H3TVZ7_9TREE</name>
<dbReference type="Pfam" id="PF01529">
    <property type="entry name" value="DHHC"/>
    <property type="match status" value="1"/>
</dbReference>
<feature type="repeat" description="ANK" evidence="11">
    <location>
        <begin position="207"/>
        <end position="239"/>
    </location>
</feature>
<dbReference type="InterPro" id="IPR036770">
    <property type="entry name" value="Ankyrin_rpt-contain_sf"/>
</dbReference>
<dbReference type="SUPFAM" id="SSF48403">
    <property type="entry name" value="Ankyrin repeat"/>
    <property type="match status" value="1"/>
</dbReference>
<feature type="transmembrane region" description="Helical" evidence="12">
    <location>
        <begin position="370"/>
        <end position="388"/>
    </location>
</feature>
<keyword evidence="8" id="KW-0564">Palmitate</keyword>
<dbReference type="EC" id="2.3.1.225" evidence="12"/>
<feature type="repeat" description="ANK" evidence="11">
    <location>
        <begin position="73"/>
        <end position="105"/>
    </location>
</feature>
<dbReference type="AlphaFoldDB" id="A0A8H3TVZ7"/>
<dbReference type="GO" id="GO:0019706">
    <property type="term" value="F:protein-cysteine S-palmitoyltransferase activity"/>
    <property type="evidence" value="ECO:0007669"/>
    <property type="project" value="UniProtKB-EC"/>
</dbReference>
<evidence type="ECO:0000256" key="10">
    <source>
        <dbReference type="ARBA" id="ARBA00048048"/>
    </source>
</evidence>
<dbReference type="PROSITE" id="PS50088">
    <property type="entry name" value="ANK_REPEAT"/>
    <property type="match status" value="4"/>
</dbReference>
<keyword evidence="5 12" id="KW-1133">Transmembrane helix</keyword>
<reference evidence="14" key="1">
    <citation type="submission" date="2020-07" db="EMBL/GenBank/DDBJ databases">
        <title>Draft Genome Sequence of a Deep-Sea Yeast, Naganishia (Cryptococcus) liquefaciens strain N6.</title>
        <authorList>
            <person name="Han Y.W."/>
            <person name="Kajitani R."/>
            <person name="Morimoto H."/>
            <person name="Parhat M."/>
            <person name="Tsubouchi H."/>
            <person name="Bakenova O."/>
            <person name="Ogata M."/>
            <person name="Argunhan B."/>
            <person name="Aoki R."/>
            <person name="Kajiwara S."/>
            <person name="Itoh T."/>
            <person name="Iwasaki H."/>
        </authorList>
    </citation>
    <scope>NUCLEOTIDE SEQUENCE</scope>
    <source>
        <strain evidence="14">N6</strain>
    </source>
</reference>
<comment type="subcellular location">
    <subcellularLocation>
        <location evidence="1">Membrane</location>
        <topology evidence="1">Multi-pass membrane protein</topology>
    </subcellularLocation>
</comment>
<dbReference type="InterPro" id="IPR002110">
    <property type="entry name" value="Ankyrin_rpt"/>
</dbReference>
<evidence type="ECO:0000256" key="11">
    <source>
        <dbReference type="PROSITE-ProRule" id="PRU00023"/>
    </source>
</evidence>
<evidence type="ECO:0000256" key="3">
    <source>
        <dbReference type="ARBA" id="ARBA00022692"/>
    </source>
</evidence>
<keyword evidence="3 12" id="KW-0812">Transmembrane</keyword>
<evidence type="ECO:0000256" key="5">
    <source>
        <dbReference type="ARBA" id="ARBA00022989"/>
    </source>
</evidence>
<keyword evidence="12" id="KW-0808">Transferase</keyword>
<evidence type="ECO:0000259" key="13">
    <source>
        <dbReference type="Pfam" id="PF01529"/>
    </source>
</evidence>
<keyword evidence="6 11" id="KW-0040">ANK repeat</keyword>
<accession>A0A8H3TVZ7</accession>
<keyword evidence="9" id="KW-0449">Lipoprotein</keyword>
<feature type="transmembrane region" description="Helical" evidence="12">
    <location>
        <begin position="284"/>
        <end position="303"/>
    </location>
</feature>
<comment type="catalytic activity">
    <reaction evidence="10 12">
        <text>L-cysteinyl-[protein] + hexadecanoyl-CoA = S-hexadecanoyl-L-cysteinyl-[protein] + CoA</text>
        <dbReference type="Rhea" id="RHEA:36683"/>
        <dbReference type="Rhea" id="RHEA-COMP:10131"/>
        <dbReference type="Rhea" id="RHEA-COMP:11032"/>
        <dbReference type="ChEBI" id="CHEBI:29950"/>
        <dbReference type="ChEBI" id="CHEBI:57287"/>
        <dbReference type="ChEBI" id="CHEBI:57379"/>
        <dbReference type="ChEBI" id="CHEBI:74151"/>
        <dbReference type="EC" id="2.3.1.225"/>
    </reaction>
</comment>
<dbReference type="InterPro" id="IPR001594">
    <property type="entry name" value="Palmitoyltrfase_DHHC"/>
</dbReference>
<dbReference type="Pfam" id="PF12796">
    <property type="entry name" value="Ank_2"/>
    <property type="match status" value="2"/>
</dbReference>
<keyword evidence="15" id="KW-1185">Reference proteome</keyword>
<organism evidence="14 15">
    <name type="scientific">Naganishia liquefaciens</name>
    <dbReference type="NCBI Taxonomy" id="104408"/>
    <lineage>
        <taxon>Eukaryota</taxon>
        <taxon>Fungi</taxon>
        <taxon>Dikarya</taxon>
        <taxon>Basidiomycota</taxon>
        <taxon>Agaricomycotina</taxon>
        <taxon>Tremellomycetes</taxon>
        <taxon>Filobasidiales</taxon>
        <taxon>Filobasidiaceae</taxon>
        <taxon>Naganishia</taxon>
    </lineage>
</organism>
<dbReference type="PROSITE" id="PS50297">
    <property type="entry name" value="ANK_REP_REGION"/>
    <property type="match status" value="3"/>
</dbReference>
<dbReference type="OrthoDB" id="6781668at2759"/>
<dbReference type="Gene3D" id="1.25.40.20">
    <property type="entry name" value="Ankyrin repeat-containing domain"/>
    <property type="match status" value="1"/>
</dbReference>
<protein>
    <recommendedName>
        <fullName evidence="12">Palmitoyltransferase</fullName>
        <ecNumber evidence="12">2.3.1.225</ecNumber>
    </recommendedName>
</protein>
<comment type="caution">
    <text evidence="14">The sequence shown here is derived from an EMBL/GenBank/DDBJ whole genome shotgun (WGS) entry which is preliminary data.</text>
</comment>
<feature type="transmembrane region" description="Helical" evidence="12">
    <location>
        <begin position="341"/>
        <end position="364"/>
    </location>
</feature>
<feature type="repeat" description="ANK" evidence="11">
    <location>
        <begin position="174"/>
        <end position="206"/>
    </location>
</feature>
<evidence type="ECO:0000256" key="1">
    <source>
        <dbReference type="ARBA" id="ARBA00004141"/>
    </source>
</evidence>
<keyword evidence="7 12" id="KW-0472">Membrane</keyword>
<evidence type="ECO:0000256" key="7">
    <source>
        <dbReference type="ARBA" id="ARBA00023136"/>
    </source>
</evidence>
<feature type="repeat" description="ANK" evidence="11">
    <location>
        <begin position="107"/>
        <end position="139"/>
    </location>
</feature>
<evidence type="ECO:0000313" key="14">
    <source>
        <dbReference type="EMBL" id="GHJ88235.1"/>
    </source>
</evidence>
<sequence length="777" mass="83469">MAAPDLVKAATAQEPQVALVDGLGSGAGASSQTRTLHEYGERTPHQLCQVGDLEALENLAASGQLDVNARDEANVTLLHWAAINAHVAVCRWLMEKGAIVDVRGGDLDATPLQWAARNGHLSIIHLLLQQGADPTLRDGQGYNTLHLVTHSSGVMALLYTLRNSAVDVDAKDNDGHTALMWAAWQGDAISIDLLLRAGADPCATDSAQLTPLHWAAIKASRPCVTRLVAAGADLSARDEAGKTARDMADELKILEPYRAGLQDAGYALDGFKIQPWLDERRTRVAILLTPTGFLGAVFVAIAYTPVYVGIPLGLAIFFAMHHFIVRTLLGSKGFGDTVSKSPYYAAIILASLIYVGTTWLIILLPSTPSISVNLAFICAYLVCSYNFYRAIVLDPGYSKLPKDDAELNFLIEDLAASGRLNGTVFCINCMALKPLRAKHCRICNRCTARFDHHCPWIWNCVGSGNHRQFLLFVGTLVVGISLFDVLAVSYYTQNAPTFEPTPSAYIEPCNVFPSLCGASHYAPFLLAVTLWISLQLTWTIILLLTQVFQVCRQMTTLEVSNLGRYGFMGGRGGSSLREQTGAMAQLMARQGRGPSHQASVLGAGPGQSGAEEVGEVLSSTEAGDAVGRGAFVVGGTNETHVHGPGCKHGSSGQAHGHHHRFGIVGRICSTALHACTGGPMLQLLGLDRFTKGKAMTGMRKAGQGGAGSNPFNVGIIGNCHDFWTNGGALGVDYTALYEIPQDGFEYRRQGMMPTLNQLRGRRTNSRDYEMVPGQDNV</sequence>
<comment type="similarity">
    <text evidence="2">Belongs to the DHHC palmitoyltransferase family. AKR/ZDHHC17 subfamily.</text>
</comment>
<dbReference type="PROSITE" id="PS50216">
    <property type="entry name" value="DHHC"/>
    <property type="match status" value="1"/>
</dbReference>